<name>A0A161XFH9_PSEFL</name>
<dbReference type="Proteomes" id="UP000076489">
    <property type="component" value="Unassembled WGS sequence"/>
</dbReference>
<dbReference type="AlphaFoldDB" id="A0A161XFH9"/>
<dbReference type="EMBL" id="LUKJ01000002">
    <property type="protein sequence ID" value="KZN20548.1"/>
    <property type="molecule type" value="Genomic_DNA"/>
</dbReference>
<keyword evidence="1" id="KW-0812">Transmembrane</keyword>
<evidence type="ECO:0000313" key="3">
    <source>
        <dbReference type="Proteomes" id="UP000076489"/>
    </source>
</evidence>
<evidence type="ECO:0000313" key="2">
    <source>
        <dbReference type="EMBL" id="KZN20548.1"/>
    </source>
</evidence>
<accession>A0A161XFH9</accession>
<dbReference type="RefSeq" id="WP_063340596.1">
    <property type="nucleotide sequence ID" value="NZ_LUKJ01000002.1"/>
</dbReference>
<reference evidence="3" key="1">
    <citation type="submission" date="2016-03" db="EMBL/GenBank/DDBJ databases">
        <authorList>
            <person name="Ray J."/>
            <person name="Price M."/>
            <person name="Deutschbauer A."/>
        </authorList>
    </citation>
    <scope>NUCLEOTIDE SEQUENCE [LARGE SCALE GENOMIC DNA]</scope>
    <source>
        <strain evidence="3">FW300-N1B4</strain>
    </source>
</reference>
<comment type="caution">
    <text evidence="2">The sequence shown here is derived from an EMBL/GenBank/DDBJ whole genome shotgun (WGS) entry which is preliminary data.</text>
</comment>
<evidence type="ECO:0000256" key="1">
    <source>
        <dbReference type="SAM" id="Phobius"/>
    </source>
</evidence>
<proteinExistence type="predicted"/>
<protein>
    <submittedName>
        <fullName evidence="2">Uncharacterized protein</fullName>
    </submittedName>
</protein>
<organism evidence="2 3">
    <name type="scientific">Pseudomonas fluorescens</name>
    <dbReference type="NCBI Taxonomy" id="294"/>
    <lineage>
        <taxon>Bacteria</taxon>
        <taxon>Pseudomonadati</taxon>
        <taxon>Pseudomonadota</taxon>
        <taxon>Gammaproteobacteria</taxon>
        <taxon>Pseudomonadales</taxon>
        <taxon>Pseudomonadaceae</taxon>
        <taxon>Pseudomonas</taxon>
    </lineage>
</organism>
<feature type="transmembrane region" description="Helical" evidence="1">
    <location>
        <begin position="133"/>
        <end position="160"/>
    </location>
</feature>
<feature type="transmembrane region" description="Helical" evidence="1">
    <location>
        <begin position="180"/>
        <end position="200"/>
    </location>
</feature>
<reference evidence="2 3" key="2">
    <citation type="journal article" date="2018" name="Nature">
        <title>Mutant phenotypes for thousands of bacterial genes of unknown function.</title>
        <authorList>
            <person name="Price M.N."/>
            <person name="Wetmore K.M."/>
            <person name="Waters R.J."/>
            <person name="Callaghan M."/>
            <person name="Ray J."/>
            <person name="Liu H."/>
            <person name="Kuehl J.V."/>
            <person name="Melnyk R.A."/>
            <person name="Lamson J.S."/>
            <person name="Suh Y."/>
            <person name="Carlson H.K."/>
            <person name="Esquivel Z."/>
            <person name="Sadeeshkumar H."/>
            <person name="Chakraborty R."/>
            <person name="Zane G.M."/>
            <person name="Rubin B.E."/>
            <person name="Wall J.D."/>
            <person name="Visel A."/>
            <person name="Bristow J."/>
            <person name="Blow M.J."/>
            <person name="Arkin A.P."/>
            <person name="Deutschbauer A.M."/>
        </authorList>
    </citation>
    <scope>NUCLEOTIDE SEQUENCE [LARGE SCALE GENOMIC DNA]</scope>
    <source>
        <strain evidence="2 3">FW300-N1B4</strain>
    </source>
</reference>
<keyword evidence="1" id="KW-1133">Transmembrane helix</keyword>
<keyword evidence="1" id="KW-0472">Membrane</keyword>
<gene>
    <name evidence="2" type="ORF">A1D17_03125</name>
</gene>
<sequence>MNLNSVVSVKKVEQGYCFSLEDGSRAWSDRLSNEAAIALAEIPAYGVETSHESILVELLELRRMGLIELTDEGEMVLPLTVSKIGRQVDEMLADLQLQPVGTVKTFGPAPVERAICKTLPASHRNIGLVGGSFLMVLAITMFALGYHALTSLTSFITVVIKGGGVPSEAAFGLMVEPTGLLMQFLLVVVVPTVVLLLVGARQVRTAIALPK</sequence>